<feature type="chain" id="PRO_5028207194" evidence="7">
    <location>
        <begin position="24"/>
        <end position="418"/>
    </location>
</feature>
<keyword evidence="5 6" id="KW-0413">Isomerase</keyword>
<protein>
    <submittedName>
        <fullName evidence="9">Survival protein SurA (Peptidyl-prolyl cis-trans isomerase SurA) (EC)</fullName>
        <ecNumber evidence="9">5.2.1.8</ecNumber>
    </submittedName>
</protein>
<dbReference type="PANTHER" id="PTHR47637:SF1">
    <property type="entry name" value="CHAPERONE SURA"/>
    <property type="match status" value="1"/>
</dbReference>
<dbReference type="EMBL" id="CACVAY010000129">
    <property type="protein sequence ID" value="CAA6825935.1"/>
    <property type="molecule type" value="Genomic_DNA"/>
</dbReference>
<dbReference type="InterPro" id="IPR046357">
    <property type="entry name" value="PPIase_dom_sf"/>
</dbReference>
<dbReference type="InterPro" id="IPR027304">
    <property type="entry name" value="Trigger_fact/SurA_dom_sf"/>
</dbReference>
<keyword evidence="2" id="KW-0574">Periplasm</keyword>
<dbReference type="Gene3D" id="3.10.50.40">
    <property type="match status" value="1"/>
</dbReference>
<keyword evidence="3 6" id="KW-0697">Rotamase</keyword>
<dbReference type="InterPro" id="IPR015391">
    <property type="entry name" value="SurA_N"/>
</dbReference>
<dbReference type="SUPFAM" id="SSF54534">
    <property type="entry name" value="FKBP-like"/>
    <property type="match status" value="1"/>
</dbReference>
<sequence>MQKTANILVTGFLALLLSTQSNANPLDTIAAVVNNDVILASEVNELAKQLKGLPDFADKSQKEVVKEAVDSLVMTKLQTQRAKQLGLSIDDFTVNKALAKIAERNKLNATQFKEALANENIDYLAFRERIRTQILINELKKQHQQQSSSASDAAINDVIANSSKVLITNRSYQYYDLLIPAPANTELPELRKIKEKAHTLRNKIIDGTAISSISGVKKHTANAQNSPSKALIVQLAQLEAGQISSVIHDTAGFHILQLISKTGEAVVKTPQEMLVRHILIKVDEKTTSEQALRKITDIRSKILAGTAFNVMANQFSDDPGSGSQGGELGWSSAESYVPEFAQTMTTIQEKTLSEAFKTKFGWHILEVLDRRDGIANAQAILQAQARQVLSNSTDKAGAYKNWLKELRDNAHIEYRVKL</sequence>
<keyword evidence="4" id="KW-0143">Chaperone</keyword>
<accession>A0A6S6U2M5</accession>
<keyword evidence="1 7" id="KW-0732">Signal</keyword>
<evidence type="ECO:0000256" key="2">
    <source>
        <dbReference type="ARBA" id="ARBA00022764"/>
    </source>
</evidence>
<dbReference type="Pfam" id="PF09312">
    <property type="entry name" value="SurA_N"/>
    <property type="match status" value="1"/>
</dbReference>
<dbReference type="EC" id="5.2.1.8" evidence="9"/>
<evidence type="ECO:0000256" key="1">
    <source>
        <dbReference type="ARBA" id="ARBA00022729"/>
    </source>
</evidence>
<name>A0A6S6U2M5_9GAMM</name>
<dbReference type="Gene3D" id="1.10.4030.10">
    <property type="entry name" value="Porin chaperone SurA, peptide-binding domain"/>
    <property type="match status" value="1"/>
</dbReference>
<reference evidence="9" key="1">
    <citation type="submission" date="2020-01" db="EMBL/GenBank/DDBJ databases">
        <authorList>
            <person name="Meier V. D."/>
            <person name="Meier V D."/>
        </authorList>
    </citation>
    <scope>NUCLEOTIDE SEQUENCE</scope>
    <source>
        <strain evidence="9">HLG_WM_MAG_07</strain>
    </source>
</reference>
<evidence type="ECO:0000256" key="5">
    <source>
        <dbReference type="ARBA" id="ARBA00023235"/>
    </source>
</evidence>
<feature type="domain" description="PpiC" evidence="8">
    <location>
        <begin position="270"/>
        <end position="369"/>
    </location>
</feature>
<dbReference type="PROSITE" id="PS50198">
    <property type="entry name" value="PPIC_PPIASE_2"/>
    <property type="match status" value="1"/>
</dbReference>
<evidence type="ECO:0000256" key="6">
    <source>
        <dbReference type="PROSITE-ProRule" id="PRU00278"/>
    </source>
</evidence>
<organism evidence="9">
    <name type="scientific">uncultured Thiotrichaceae bacterium</name>
    <dbReference type="NCBI Taxonomy" id="298394"/>
    <lineage>
        <taxon>Bacteria</taxon>
        <taxon>Pseudomonadati</taxon>
        <taxon>Pseudomonadota</taxon>
        <taxon>Gammaproteobacteria</taxon>
        <taxon>Thiotrichales</taxon>
        <taxon>Thiotrichaceae</taxon>
        <taxon>environmental samples</taxon>
    </lineage>
</organism>
<dbReference type="InterPro" id="IPR000297">
    <property type="entry name" value="PPIase_PpiC"/>
</dbReference>
<gene>
    <name evidence="9" type="ORF">HELGO_WM8064</name>
</gene>
<dbReference type="SUPFAM" id="SSF109998">
    <property type="entry name" value="Triger factor/SurA peptide-binding domain-like"/>
    <property type="match status" value="1"/>
</dbReference>
<evidence type="ECO:0000256" key="4">
    <source>
        <dbReference type="ARBA" id="ARBA00023186"/>
    </source>
</evidence>
<dbReference type="InterPro" id="IPR050280">
    <property type="entry name" value="OMP_Chaperone_SurA"/>
</dbReference>
<dbReference type="PANTHER" id="PTHR47637">
    <property type="entry name" value="CHAPERONE SURA"/>
    <property type="match status" value="1"/>
</dbReference>
<proteinExistence type="predicted"/>
<evidence type="ECO:0000313" key="9">
    <source>
        <dbReference type="EMBL" id="CAA6825935.1"/>
    </source>
</evidence>
<evidence type="ECO:0000256" key="7">
    <source>
        <dbReference type="SAM" id="SignalP"/>
    </source>
</evidence>
<feature type="signal peptide" evidence="7">
    <location>
        <begin position="1"/>
        <end position="23"/>
    </location>
</feature>
<dbReference type="Pfam" id="PF00639">
    <property type="entry name" value="Rotamase"/>
    <property type="match status" value="1"/>
</dbReference>
<evidence type="ECO:0000259" key="8">
    <source>
        <dbReference type="PROSITE" id="PS50198"/>
    </source>
</evidence>
<dbReference type="AlphaFoldDB" id="A0A6S6U2M5"/>
<dbReference type="GO" id="GO:0003755">
    <property type="term" value="F:peptidyl-prolyl cis-trans isomerase activity"/>
    <property type="evidence" value="ECO:0007669"/>
    <property type="project" value="UniProtKB-KW"/>
</dbReference>
<evidence type="ECO:0000256" key="3">
    <source>
        <dbReference type="ARBA" id="ARBA00023110"/>
    </source>
</evidence>